<feature type="binding site" evidence="10">
    <location>
        <position position="302"/>
    </location>
    <ligand>
        <name>ATP</name>
        <dbReference type="ChEBI" id="CHEBI:30616"/>
    </ligand>
</feature>
<organism evidence="11 12">
    <name type="scientific">Holospora obtusa F1</name>
    <dbReference type="NCBI Taxonomy" id="1399147"/>
    <lineage>
        <taxon>Bacteria</taxon>
        <taxon>Pseudomonadati</taxon>
        <taxon>Pseudomonadota</taxon>
        <taxon>Alphaproteobacteria</taxon>
        <taxon>Holosporales</taxon>
        <taxon>Holosporaceae</taxon>
        <taxon>Holospora</taxon>
    </lineage>
</organism>
<dbReference type="InterPro" id="IPR014729">
    <property type="entry name" value="Rossmann-like_a/b/a_fold"/>
</dbReference>
<dbReference type="PANTHER" id="PTHR37940">
    <property type="entry name" value="LYSINE--TRNA LIGASE"/>
    <property type="match status" value="1"/>
</dbReference>
<proteinExistence type="inferred from homology"/>
<name>W6TDE8_HOLOB</name>
<gene>
    <name evidence="10" type="primary">lysS</name>
    <name evidence="11" type="ORF">P618_200809</name>
</gene>
<dbReference type="InterPro" id="IPR001412">
    <property type="entry name" value="aa-tRNA-synth_I_CS"/>
</dbReference>
<evidence type="ECO:0000256" key="6">
    <source>
        <dbReference type="ARBA" id="ARBA00022840"/>
    </source>
</evidence>
<protein>
    <recommendedName>
        <fullName evidence="10">Lysine--tRNA ligase</fullName>
        <ecNumber evidence="10">6.1.1.6</ecNumber>
    </recommendedName>
    <alternativeName>
        <fullName evidence="10">Lysyl-tRNA synthetase</fullName>
        <shortName evidence="10">LysRS</shortName>
    </alternativeName>
</protein>
<evidence type="ECO:0000256" key="10">
    <source>
        <dbReference type="HAMAP-Rule" id="MF_00177"/>
    </source>
</evidence>
<sequence>MSNFVCQEWTMMMESTAWPFEEARKVIHRDTTHHPKSHRIFSTGYGPSGLPHMGTFGEVLRTSMVRFAFQKLRPLHLYPEQTSELLCVSDDMDGLRKVPGNIPNQDKMAAYIGFPLTEVPDPFQKYSSFAAHNNAKLQKFLDHFKFEYTFLSATQAYKSGTFDKALLKVLEHHQEILDIILPTLREERRKTYSPFLPISPLSGKILQIPIQNYHVDKGTVSFLDEDGSLQEVPVTGGNCKLQWKVDWGARWYALGVDYEMYGKDLIESAKLAKKVCNVLGGTPPEMLVYEHFLDHEGRKISKSVGNGLTMEEWLRYAPLESLAYFMYLNPGRAKRIFFDIIPKAVDDYLELLDAYPLQSAKEHIENPVWHMHQGNPPKKKSPITFSMLLSLVNICHAETPEHLWYFIQRYVPDAMLNEEMKEWIQHGIAYYQDRVLPQKVYPELLEEEKKSLLSLVTHLKNPEFLERDADFWQNKVYEIGKSCGFSQGKQWFSLLYGVLLGQTQGPRMGTLIHLFGPLKIAEDLEKRCSQ</sequence>
<feature type="short sequence motif" description="'KMSKS' region" evidence="10">
    <location>
        <begin position="299"/>
        <end position="303"/>
    </location>
</feature>
<dbReference type="OrthoDB" id="9803151at2"/>
<evidence type="ECO:0000256" key="2">
    <source>
        <dbReference type="ARBA" id="ARBA00005594"/>
    </source>
</evidence>
<dbReference type="EC" id="6.1.1.6" evidence="10"/>
<keyword evidence="12" id="KW-1185">Reference proteome</keyword>
<keyword evidence="7 10" id="KW-0648">Protein biosynthesis</keyword>
<dbReference type="Pfam" id="PF01921">
    <property type="entry name" value="tRNA-synt_1f"/>
    <property type="match status" value="1"/>
</dbReference>
<evidence type="ECO:0000256" key="3">
    <source>
        <dbReference type="ARBA" id="ARBA00022490"/>
    </source>
</evidence>
<evidence type="ECO:0000256" key="4">
    <source>
        <dbReference type="ARBA" id="ARBA00022598"/>
    </source>
</evidence>
<dbReference type="SUPFAM" id="SSF48163">
    <property type="entry name" value="An anticodon-binding domain of class I aminoacyl-tRNA synthetases"/>
    <property type="match status" value="1"/>
</dbReference>
<evidence type="ECO:0000256" key="5">
    <source>
        <dbReference type="ARBA" id="ARBA00022741"/>
    </source>
</evidence>
<dbReference type="GO" id="GO:0000049">
    <property type="term" value="F:tRNA binding"/>
    <property type="evidence" value="ECO:0007669"/>
    <property type="project" value="InterPro"/>
</dbReference>
<dbReference type="InterPro" id="IPR008925">
    <property type="entry name" value="aa_tRNA-synth_I_cd-bd_sf"/>
</dbReference>
<dbReference type="Gene3D" id="3.40.50.620">
    <property type="entry name" value="HUPs"/>
    <property type="match status" value="2"/>
</dbReference>
<dbReference type="PANTHER" id="PTHR37940:SF1">
    <property type="entry name" value="LYSINE--TRNA LIGASE"/>
    <property type="match status" value="1"/>
</dbReference>
<dbReference type="GO" id="GO:0005524">
    <property type="term" value="F:ATP binding"/>
    <property type="evidence" value="ECO:0007669"/>
    <property type="project" value="UniProtKB-UniRule"/>
</dbReference>
<keyword evidence="5 10" id="KW-0547">Nucleotide-binding</keyword>
<evidence type="ECO:0000313" key="11">
    <source>
        <dbReference type="EMBL" id="ETZ07038.1"/>
    </source>
</evidence>
<accession>W6TDE8</accession>
<dbReference type="InterPro" id="IPR020751">
    <property type="entry name" value="aa-tRNA-synth_I_codon-bd_sub2"/>
</dbReference>
<comment type="caution">
    <text evidence="11">The sequence shown here is derived from an EMBL/GenBank/DDBJ whole genome shotgun (WGS) entry which is preliminary data.</text>
</comment>
<dbReference type="GO" id="GO:0004824">
    <property type="term" value="F:lysine-tRNA ligase activity"/>
    <property type="evidence" value="ECO:0007669"/>
    <property type="project" value="UniProtKB-UniRule"/>
</dbReference>
<dbReference type="Gene3D" id="1.10.10.350">
    <property type="match status" value="1"/>
</dbReference>
<dbReference type="AlphaFoldDB" id="W6TDE8"/>
<comment type="catalytic activity">
    <reaction evidence="9 10">
        <text>tRNA(Lys) + L-lysine + ATP = L-lysyl-tRNA(Lys) + AMP + diphosphate</text>
        <dbReference type="Rhea" id="RHEA:20792"/>
        <dbReference type="Rhea" id="RHEA-COMP:9696"/>
        <dbReference type="Rhea" id="RHEA-COMP:9697"/>
        <dbReference type="ChEBI" id="CHEBI:30616"/>
        <dbReference type="ChEBI" id="CHEBI:32551"/>
        <dbReference type="ChEBI" id="CHEBI:33019"/>
        <dbReference type="ChEBI" id="CHEBI:78442"/>
        <dbReference type="ChEBI" id="CHEBI:78529"/>
        <dbReference type="ChEBI" id="CHEBI:456215"/>
        <dbReference type="EC" id="6.1.1.6"/>
    </reaction>
</comment>
<dbReference type="NCBIfam" id="TIGR00467">
    <property type="entry name" value="lysS_arch"/>
    <property type="match status" value="1"/>
</dbReference>
<dbReference type="eggNOG" id="COG1384">
    <property type="taxonomic scope" value="Bacteria"/>
</dbReference>
<dbReference type="PROSITE" id="PS00178">
    <property type="entry name" value="AA_TRNA_LIGASE_I"/>
    <property type="match status" value="1"/>
</dbReference>
<dbReference type="EMBL" id="AWTR02000070">
    <property type="protein sequence ID" value="ETZ07038.1"/>
    <property type="molecule type" value="Genomic_DNA"/>
</dbReference>
<evidence type="ECO:0000256" key="1">
    <source>
        <dbReference type="ARBA" id="ARBA00004496"/>
    </source>
</evidence>
<keyword evidence="3 10" id="KW-0963">Cytoplasm</keyword>
<comment type="subcellular location">
    <subcellularLocation>
        <location evidence="1 10">Cytoplasm</location>
    </subcellularLocation>
</comment>
<evidence type="ECO:0000256" key="9">
    <source>
        <dbReference type="ARBA" id="ARBA00048573"/>
    </source>
</evidence>
<dbReference type="NCBIfam" id="NF001968">
    <property type="entry name" value="PRK00750.1-2"/>
    <property type="match status" value="1"/>
</dbReference>
<dbReference type="STRING" id="1399147.P618_200809"/>
<evidence type="ECO:0000313" key="12">
    <source>
        <dbReference type="Proteomes" id="UP000019112"/>
    </source>
</evidence>
<evidence type="ECO:0000256" key="7">
    <source>
        <dbReference type="ARBA" id="ARBA00022917"/>
    </source>
</evidence>
<comment type="similarity">
    <text evidence="2 10">Belongs to the class-I aminoacyl-tRNA synthetase family.</text>
</comment>
<dbReference type="Proteomes" id="UP000019112">
    <property type="component" value="Unassembled WGS sequence"/>
</dbReference>
<reference evidence="11 12" key="1">
    <citation type="journal article" date="2014" name="FEMS Microbiol. Lett.">
        <title>Draft genome sequences of three Holospora species (Holospora obtusa, Holospora undulata, and Holospora elegans), endonuclear symbiotic bacteria of the ciliate Paramecium caudatum.</title>
        <authorList>
            <person name="Dohra H."/>
            <person name="Tanaka K."/>
            <person name="Suzuki T."/>
            <person name="Fujishima M."/>
            <person name="Suzuki H."/>
        </authorList>
    </citation>
    <scope>NUCLEOTIDE SEQUENCE [LARGE SCALE GENOMIC DNA]</scope>
    <source>
        <strain evidence="11 12">F1</strain>
    </source>
</reference>
<dbReference type="HAMAP" id="MF_00177">
    <property type="entry name" value="Lys_tRNA_synth_class1"/>
    <property type="match status" value="1"/>
</dbReference>
<keyword evidence="4 10" id="KW-0436">Ligase</keyword>
<feature type="short sequence motif" description="'HIGH' region" evidence="10">
    <location>
        <begin position="47"/>
        <end position="55"/>
    </location>
</feature>
<dbReference type="SUPFAM" id="SSF52374">
    <property type="entry name" value="Nucleotidylyl transferase"/>
    <property type="match status" value="1"/>
</dbReference>
<keyword evidence="6 10" id="KW-0067">ATP-binding</keyword>
<dbReference type="GO" id="GO:0005737">
    <property type="term" value="C:cytoplasm"/>
    <property type="evidence" value="ECO:0007669"/>
    <property type="project" value="UniProtKB-SubCell"/>
</dbReference>
<keyword evidence="8 10" id="KW-0030">Aminoacyl-tRNA synthetase</keyword>
<dbReference type="GO" id="GO:0006430">
    <property type="term" value="P:lysyl-tRNA aminoacylation"/>
    <property type="evidence" value="ECO:0007669"/>
    <property type="project" value="UniProtKB-UniRule"/>
</dbReference>
<dbReference type="InterPro" id="IPR002904">
    <property type="entry name" value="Lys-tRNA-ligase"/>
</dbReference>
<evidence type="ECO:0000256" key="8">
    <source>
        <dbReference type="ARBA" id="ARBA00023146"/>
    </source>
</evidence>